<evidence type="ECO:0000256" key="1">
    <source>
        <dbReference type="SAM" id="MobiDB-lite"/>
    </source>
</evidence>
<gene>
    <name evidence="2" type="ORF">Micbo1qcDRAFT_181424</name>
</gene>
<name>A0A136IIN2_9PEZI</name>
<protein>
    <recommendedName>
        <fullName evidence="4">BTB domain-containing protein</fullName>
    </recommendedName>
</protein>
<keyword evidence="3" id="KW-1185">Reference proteome</keyword>
<dbReference type="AlphaFoldDB" id="A0A136IIN2"/>
<feature type="region of interest" description="Disordered" evidence="1">
    <location>
        <begin position="1"/>
        <end position="29"/>
    </location>
</feature>
<evidence type="ECO:0000313" key="2">
    <source>
        <dbReference type="EMBL" id="KXJ84704.1"/>
    </source>
</evidence>
<reference evidence="3" key="1">
    <citation type="submission" date="2016-02" db="EMBL/GenBank/DDBJ databases">
        <title>Draft genome sequence of Microdochium bolleyi, a fungal endophyte of beachgrass.</title>
        <authorList>
            <consortium name="DOE Joint Genome Institute"/>
            <person name="David A.S."/>
            <person name="May G."/>
            <person name="Haridas S."/>
            <person name="Lim J."/>
            <person name="Wang M."/>
            <person name="Labutti K."/>
            <person name="Lipzen A."/>
            <person name="Barry K."/>
            <person name="Grigoriev I.V."/>
        </authorList>
    </citation>
    <scope>NUCLEOTIDE SEQUENCE [LARGE SCALE GENOMIC DNA]</scope>
    <source>
        <strain evidence="3">J235TASD1</strain>
    </source>
</reference>
<accession>A0A136IIN2</accession>
<dbReference type="InParanoid" id="A0A136IIN2"/>
<dbReference type="OrthoDB" id="5275938at2759"/>
<dbReference type="EMBL" id="KQ964349">
    <property type="protein sequence ID" value="KXJ84704.1"/>
    <property type="molecule type" value="Genomic_DNA"/>
</dbReference>
<sequence length="177" mass="20188">MSSNRIKGVRRHVGPNWNEGQNLSEDMPKPVELGDDDFGAMHTVCCVIHHRIDLLTQTLDPADVLRVAIVVDKYDLSVAMKFALAPWLKLRDDMNMMQLGYMMAATHRLRDEERFVETTLALILRCDASYWCLSEHEMISEVLCAKTSGKVACQLCDSWPSRISARHRFGCWGLYAE</sequence>
<proteinExistence type="predicted"/>
<dbReference type="Proteomes" id="UP000070501">
    <property type="component" value="Unassembled WGS sequence"/>
</dbReference>
<organism evidence="2 3">
    <name type="scientific">Microdochium bolleyi</name>
    <dbReference type="NCBI Taxonomy" id="196109"/>
    <lineage>
        <taxon>Eukaryota</taxon>
        <taxon>Fungi</taxon>
        <taxon>Dikarya</taxon>
        <taxon>Ascomycota</taxon>
        <taxon>Pezizomycotina</taxon>
        <taxon>Sordariomycetes</taxon>
        <taxon>Xylariomycetidae</taxon>
        <taxon>Xylariales</taxon>
        <taxon>Microdochiaceae</taxon>
        <taxon>Microdochium</taxon>
    </lineage>
</organism>
<evidence type="ECO:0008006" key="4">
    <source>
        <dbReference type="Google" id="ProtNLM"/>
    </source>
</evidence>
<dbReference type="STRING" id="196109.A0A136IIN2"/>
<evidence type="ECO:0000313" key="3">
    <source>
        <dbReference type="Proteomes" id="UP000070501"/>
    </source>
</evidence>